<reference evidence="1 2" key="1">
    <citation type="journal article" date="2011" name="Front. Microbiol.">
        <title>Genomic signatures of strain selection and enhancement in Bacillus atrophaeus var. globigii, a historical biowarfare simulant.</title>
        <authorList>
            <person name="Gibbons H.S."/>
            <person name="Broomall S.M."/>
            <person name="McNew L.A."/>
            <person name="Daligault H."/>
            <person name="Chapman C."/>
            <person name="Bruce D."/>
            <person name="Karavis M."/>
            <person name="Krepps M."/>
            <person name="McGregor P.A."/>
            <person name="Hong C."/>
            <person name="Park K.H."/>
            <person name="Akmal A."/>
            <person name="Feldman A."/>
            <person name="Lin J.S."/>
            <person name="Chang W.E."/>
            <person name="Higgs B.W."/>
            <person name="Demirev P."/>
            <person name="Lindquist J."/>
            <person name="Liem A."/>
            <person name="Fochler E."/>
            <person name="Read T.D."/>
            <person name="Tapia R."/>
            <person name="Johnson S."/>
            <person name="Bishop-Lilly K.A."/>
            <person name="Detter C."/>
            <person name="Han C."/>
            <person name="Sozhamannan S."/>
            <person name="Rosenzweig C.N."/>
            <person name="Skowronski E.W."/>
        </authorList>
    </citation>
    <scope>NUCLEOTIDE SEQUENCE [LARGE SCALE GENOMIC DNA]</scope>
    <source>
        <strain evidence="1 2">CC-PW-9</strain>
    </source>
</reference>
<protein>
    <submittedName>
        <fullName evidence="1">Uncharacterized protein</fullName>
    </submittedName>
</protein>
<organism evidence="1 2">
    <name type="scientific">Idiomarina tyrosinivorans</name>
    <dbReference type="NCBI Taxonomy" id="1445662"/>
    <lineage>
        <taxon>Bacteria</taxon>
        <taxon>Pseudomonadati</taxon>
        <taxon>Pseudomonadota</taxon>
        <taxon>Gammaproteobacteria</taxon>
        <taxon>Alteromonadales</taxon>
        <taxon>Idiomarinaceae</taxon>
        <taxon>Idiomarina</taxon>
    </lineage>
</organism>
<evidence type="ECO:0000313" key="2">
    <source>
        <dbReference type="Proteomes" id="UP000287996"/>
    </source>
</evidence>
<comment type="caution">
    <text evidence="1">The sequence shown here is derived from an EMBL/GenBank/DDBJ whole genome shotgun (WGS) entry which is preliminary data.</text>
</comment>
<accession>A0A432ZPQ7</accession>
<evidence type="ECO:0000313" key="1">
    <source>
        <dbReference type="EMBL" id="RUO79915.1"/>
    </source>
</evidence>
<name>A0A432ZPQ7_9GAMM</name>
<dbReference type="EMBL" id="PIQH01000007">
    <property type="protein sequence ID" value="RUO79915.1"/>
    <property type="molecule type" value="Genomic_DNA"/>
</dbReference>
<dbReference type="Proteomes" id="UP000287996">
    <property type="component" value="Unassembled WGS sequence"/>
</dbReference>
<dbReference type="AlphaFoldDB" id="A0A432ZPQ7"/>
<sequence length="141" mass="16613">MIASLLLVINASNLIMRYYESPAEQLSQATALARHQLQQLLHQQQQRQQQHLRYQQFKQAQRPWNMVAQLSQQQWPQPLIALRLDTKQLQLTLPLAPTVSVQQQWQQGLSKWLPDAIWQISQPNDKVRILRWLFNDAQSRG</sequence>
<proteinExistence type="predicted"/>
<dbReference type="RefSeq" id="WP_126842090.1">
    <property type="nucleotide sequence ID" value="NZ_PIQH01000007.1"/>
</dbReference>
<gene>
    <name evidence="1" type="ORF">CWI84_08110</name>
</gene>
<keyword evidence="2" id="KW-1185">Reference proteome</keyword>